<comment type="subunit">
    <text evidence="7">Homoheptamer.</text>
</comment>
<evidence type="ECO:0000259" key="8">
    <source>
        <dbReference type="Pfam" id="PF00924"/>
    </source>
</evidence>
<evidence type="ECO:0000259" key="10">
    <source>
        <dbReference type="Pfam" id="PF21088"/>
    </source>
</evidence>
<dbReference type="InterPro" id="IPR023408">
    <property type="entry name" value="MscS_beta-dom_sf"/>
</dbReference>
<dbReference type="Gene3D" id="2.30.30.60">
    <property type="match status" value="1"/>
</dbReference>
<evidence type="ECO:0000256" key="1">
    <source>
        <dbReference type="ARBA" id="ARBA00004651"/>
    </source>
</evidence>
<evidence type="ECO:0000313" key="11">
    <source>
        <dbReference type="EMBL" id="MCV2403468.1"/>
    </source>
</evidence>
<dbReference type="Gene3D" id="1.10.287.1260">
    <property type="match status" value="1"/>
</dbReference>
<feature type="transmembrane region" description="Helical" evidence="7">
    <location>
        <begin position="52"/>
        <end position="75"/>
    </location>
</feature>
<evidence type="ECO:0000256" key="7">
    <source>
        <dbReference type="RuleBase" id="RU369025"/>
    </source>
</evidence>
<keyword evidence="7" id="KW-0997">Cell inner membrane</keyword>
<dbReference type="InterPro" id="IPR010920">
    <property type="entry name" value="LSM_dom_sf"/>
</dbReference>
<keyword evidence="7" id="KW-0407">Ion channel</keyword>
<evidence type="ECO:0000256" key="3">
    <source>
        <dbReference type="ARBA" id="ARBA00022475"/>
    </source>
</evidence>
<keyword evidence="3" id="KW-1003">Cell membrane</keyword>
<evidence type="ECO:0000259" key="9">
    <source>
        <dbReference type="Pfam" id="PF21082"/>
    </source>
</evidence>
<comment type="function">
    <text evidence="7">Mechanosensitive channel that participates in the regulation of osmotic pressure changes within the cell, opening in response to stretch forces in the membrane lipid bilayer, without the need for other proteins. Contributes to normal resistance to hypoosmotic shock. Forms an ion channel of 1.0 nanosiemens conductance with a slight preference for anions.</text>
</comment>
<keyword evidence="7" id="KW-0813">Transport</keyword>
<keyword evidence="5 7" id="KW-1133">Transmembrane helix</keyword>
<comment type="caution">
    <text evidence="7">Lacks conserved residue(s) required for the propagation of feature annotation.</text>
</comment>
<comment type="similarity">
    <text evidence="2 7">Belongs to the MscS (TC 1.A.23) family.</text>
</comment>
<gene>
    <name evidence="11" type="ORF">OFY17_11315</name>
</gene>
<dbReference type="SUPFAM" id="SSF82861">
    <property type="entry name" value="Mechanosensitive channel protein MscS (YggB), transmembrane region"/>
    <property type="match status" value="1"/>
</dbReference>
<dbReference type="SUPFAM" id="SSF50182">
    <property type="entry name" value="Sm-like ribonucleoproteins"/>
    <property type="match status" value="1"/>
</dbReference>
<accession>A0ABT2YU95</accession>
<dbReference type="RefSeq" id="WP_263530849.1">
    <property type="nucleotide sequence ID" value="NZ_JAOVZB010000005.1"/>
</dbReference>
<dbReference type="InterPro" id="IPR049142">
    <property type="entry name" value="MS_channel_1st"/>
</dbReference>
<protein>
    <recommendedName>
        <fullName evidence="7">Small-conductance mechanosensitive channel</fullName>
    </recommendedName>
</protein>
<dbReference type="Pfam" id="PF21088">
    <property type="entry name" value="MS_channel_1st"/>
    <property type="match status" value="1"/>
</dbReference>
<comment type="caution">
    <text evidence="11">The sequence shown here is derived from an EMBL/GenBank/DDBJ whole genome shotgun (WGS) entry which is preliminary data.</text>
</comment>
<keyword evidence="7" id="KW-0406">Ion transport</keyword>
<dbReference type="InterPro" id="IPR011066">
    <property type="entry name" value="MscS_channel_C_sf"/>
</dbReference>
<dbReference type="Pfam" id="PF00924">
    <property type="entry name" value="MS_channel_2nd"/>
    <property type="match status" value="1"/>
</dbReference>
<feature type="domain" description="Mechanosensitive ion channel MscS C-terminal" evidence="9">
    <location>
        <begin position="177"/>
        <end position="259"/>
    </location>
</feature>
<feature type="transmembrane region" description="Helical" evidence="7">
    <location>
        <begin position="12"/>
        <end position="31"/>
    </location>
</feature>
<feature type="transmembrane region" description="Helical" evidence="7">
    <location>
        <begin position="87"/>
        <end position="118"/>
    </location>
</feature>
<dbReference type="SUPFAM" id="SSF82689">
    <property type="entry name" value="Mechanosensitive channel protein MscS (YggB), C-terminal domain"/>
    <property type="match status" value="1"/>
</dbReference>
<dbReference type="PANTHER" id="PTHR30221">
    <property type="entry name" value="SMALL-CONDUCTANCE MECHANOSENSITIVE CHANNEL"/>
    <property type="match status" value="1"/>
</dbReference>
<dbReference type="Pfam" id="PF21082">
    <property type="entry name" value="MS_channel_3rd"/>
    <property type="match status" value="1"/>
</dbReference>
<dbReference type="Proteomes" id="UP001209713">
    <property type="component" value="Unassembled WGS sequence"/>
</dbReference>
<dbReference type="InterPro" id="IPR045275">
    <property type="entry name" value="MscS_archaea/bacteria_type"/>
</dbReference>
<dbReference type="InterPro" id="IPR006685">
    <property type="entry name" value="MscS_channel_2nd"/>
</dbReference>
<evidence type="ECO:0000256" key="5">
    <source>
        <dbReference type="ARBA" id="ARBA00022989"/>
    </source>
</evidence>
<name>A0ABT2YU95_9GAMM</name>
<keyword evidence="4 7" id="KW-0812">Transmembrane</keyword>
<dbReference type="InterPro" id="IPR049278">
    <property type="entry name" value="MS_channel_C"/>
</dbReference>
<sequence>MEDLFDKGTEWAPIVTDWAISLVIGLVIFVVGKMLAGKVSGWCKARMLKSNVDAAVAGFASSILYALMFAGVVLMALGQVGVETTSFIAILGAAGLAVGLALQGSLSNFASGVLIIILRPFKVGDFIDAAGQMGVVDRIELFHTYMKTVDNRVVIIPNSAITGGCIVNFSREETRRVDLVVGISYDADIRLAKEIMEGIIAADERILKDPECTIAVSELADSSVNFVVRPWVKAADYWTVRADVLEKIKYAFDERGVGIPYPQMDVHLHKQES</sequence>
<feature type="domain" description="Mechanosensitive ion channel MscS" evidence="8">
    <location>
        <begin position="105"/>
        <end position="171"/>
    </location>
</feature>
<evidence type="ECO:0000256" key="2">
    <source>
        <dbReference type="ARBA" id="ARBA00008017"/>
    </source>
</evidence>
<feature type="domain" description="Mechanosensitive ion channel transmembrane helices 2/3" evidence="10">
    <location>
        <begin position="64"/>
        <end position="103"/>
    </location>
</feature>
<dbReference type="PANTHER" id="PTHR30221:SF1">
    <property type="entry name" value="SMALL-CONDUCTANCE MECHANOSENSITIVE CHANNEL"/>
    <property type="match status" value="1"/>
</dbReference>
<organism evidence="11 12">
    <name type="scientific">Marinomonas sargassi</name>
    <dbReference type="NCBI Taxonomy" id="2984494"/>
    <lineage>
        <taxon>Bacteria</taxon>
        <taxon>Pseudomonadati</taxon>
        <taxon>Pseudomonadota</taxon>
        <taxon>Gammaproteobacteria</taxon>
        <taxon>Oceanospirillales</taxon>
        <taxon>Oceanospirillaceae</taxon>
        <taxon>Marinomonas</taxon>
    </lineage>
</organism>
<reference evidence="11 12" key="1">
    <citation type="submission" date="2022-10" db="EMBL/GenBank/DDBJ databases">
        <title>Marinomonas transparenta sp. nov. and Marinomonas sargassi sp. nov., isolated from marine alga (Sargassum natans (L.) Gaillon).</title>
        <authorList>
            <person name="Wang Y."/>
        </authorList>
    </citation>
    <scope>NUCLEOTIDE SEQUENCE [LARGE SCALE GENOMIC DNA]</scope>
    <source>
        <strain evidence="11 12">C2222</strain>
    </source>
</reference>
<comment type="subcellular location">
    <subcellularLocation>
        <location evidence="7">Cell inner membrane</location>
        <topology evidence="7">Multi-pass membrane protein</topology>
    </subcellularLocation>
    <subcellularLocation>
        <location evidence="1">Cell membrane</location>
        <topology evidence="1">Multi-pass membrane protein</topology>
    </subcellularLocation>
</comment>
<evidence type="ECO:0000256" key="6">
    <source>
        <dbReference type="ARBA" id="ARBA00023136"/>
    </source>
</evidence>
<keyword evidence="6 7" id="KW-0472">Membrane</keyword>
<evidence type="ECO:0000313" key="12">
    <source>
        <dbReference type="Proteomes" id="UP001209713"/>
    </source>
</evidence>
<keyword evidence="12" id="KW-1185">Reference proteome</keyword>
<evidence type="ECO:0000256" key="4">
    <source>
        <dbReference type="ARBA" id="ARBA00022692"/>
    </source>
</evidence>
<dbReference type="InterPro" id="IPR011014">
    <property type="entry name" value="MscS_channel_TM-2"/>
</dbReference>
<proteinExistence type="inferred from homology"/>
<dbReference type="Gene3D" id="3.30.70.100">
    <property type="match status" value="1"/>
</dbReference>
<dbReference type="EMBL" id="JAOVZB010000005">
    <property type="protein sequence ID" value="MCV2403468.1"/>
    <property type="molecule type" value="Genomic_DNA"/>
</dbReference>